<dbReference type="Pfam" id="PF00225">
    <property type="entry name" value="Kinesin"/>
    <property type="match status" value="1"/>
</dbReference>
<dbReference type="SMART" id="SM00129">
    <property type="entry name" value="KISc"/>
    <property type="match status" value="1"/>
</dbReference>
<dbReference type="GO" id="GO:0048731">
    <property type="term" value="P:system development"/>
    <property type="evidence" value="ECO:0007669"/>
    <property type="project" value="UniProtKB-ARBA"/>
</dbReference>
<comment type="caution">
    <text evidence="13">The sequence shown here is derived from an EMBL/GenBank/DDBJ whole genome shotgun (WGS) entry which is preliminary data.</text>
</comment>
<feature type="compositionally biased region" description="Polar residues" evidence="11">
    <location>
        <begin position="353"/>
        <end position="363"/>
    </location>
</feature>
<feature type="region of interest" description="Disordered" evidence="11">
    <location>
        <begin position="1651"/>
        <end position="1859"/>
    </location>
</feature>
<feature type="compositionally biased region" description="Polar residues" evidence="11">
    <location>
        <begin position="973"/>
        <end position="988"/>
    </location>
</feature>
<feature type="region of interest" description="Disordered" evidence="11">
    <location>
        <begin position="71"/>
        <end position="108"/>
    </location>
</feature>
<evidence type="ECO:0000256" key="11">
    <source>
        <dbReference type="SAM" id="MobiDB-lite"/>
    </source>
</evidence>
<gene>
    <name evidence="13" type="ORF">P4O66_011764</name>
</gene>
<dbReference type="InterPro" id="IPR027640">
    <property type="entry name" value="Kinesin-like_fam"/>
</dbReference>
<keyword evidence="2" id="KW-0963">Cytoplasm</keyword>
<evidence type="ECO:0000259" key="12">
    <source>
        <dbReference type="PROSITE" id="PS50067"/>
    </source>
</evidence>
<dbReference type="CDD" id="cd00106">
    <property type="entry name" value="KISc"/>
    <property type="match status" value="1"/>
</dbReference>
<evidence type="ECO:0000313" key="14">
    <source>
        <dbReference type="Proteomes" id="UP001239994"/>
    </source>
</evidence>
<feature type="compositionally biased region" description="Low complexity" evidence="11">
    <location>
        <begin position="1390"/>
        <end position="1401"/>
    </location>
</feature>
<dbReference type="EMBL" id="JAROKS010000018">
    <property type="protein sequence ID" value="KAK1793378.1"/>
    <property type="molecule type" value="Genomic_DNA"/>
</dbReference>
<feature type="compositionally biased region" description="Basic and acidic residues" evidence="11">
    <location>
        <begin position="74"/>
        <end position="93"/>
    </location>
</feature>
<dbReference type="Pfam" id="PF23081">
    <property type="entry name" value="HTH_KIF26A_B_1st"/>
    <property type="match status" value="1"/>
</dbReference>
<feature type="compositionally biased region" description="Polar residues" evidence="11">
    <location>
        <begin position="1658"/>
        <end position="1675"/>
    </location>
</feature>
<dbReference type="FunFam" id="3.40.850.10:FF:000015">
    <property type="entry name" value="Kinesin family member 26A"/>
    <property type="match status" value="1"/>
</dbReference>
<organism evidence="13 14">
    <name type="scientific">Electrophorus voltai</name>
    <dbReference type="NCBI Taxonomy" id="2609070"/>
    <lineage>
        <taxon>Eukaryota</taxon>
        <taxon>Metazoa</taxon>
        <taxon>Chordata</taxon>
        <taxon>Craniata</taxon>
        <taxon>Vertebrata</taxon>
        <taxon>Euteleostomi</taxon>
        <taxon>Actinopterygii</taxon>
        <taxon>Neopterygii</taxon>
        <taxon>Teleostei</taxon>
        <taxon>Ostariophysi</taxon>
        <taxon>Gymnotiformes</taxon>
        <taxon>Gymnotoidei</taxon>
        <taxon>Gymnotidae</taxon>
        <taxon>Electrophorus</taxon>
    </lineage>
</organism>
<dbReference type="Gene3D" id="3.40.850.10">
    <property type="entry name" value="Kinesin motor domain"/>
    <property type="match status" value="1"/>
</dbReference>
<feature type="compositionally biased region" description="Low complexity" evidence="11">
    <location>
        <begin position="1107"/>
        <end position="1118"/>
    </location>
</feature>
<feature type="binding site" evidence="9">
    <location>
        <begin position="550"/>
        <end position="557"/>
    </location>
    <ligand>
        <name>ATP</name>
        <dbReference type="ChEBI" id="CHEBI:30616"/>
    </ligand>
</feature>
<protein>
    <recommendedName>
        <fullName evidence="12">Kinesin motor domain-containing protein</fullName>
    </recommendedName>
</protein>
<reference evidence="13" key="1">
    <citation type="submission" date="2023-03" db="EMBL/GenBank/DDBJ databases">
        <title>Electrophorus voltai genome.</title>
        <authorList>
            <person name="Bian C."/>
        </authorList>
    </citation>
    <scope>NUCLEOTIDE SEQUENCE</scope>
    <source>
        <strain evidence="13">CB-2022</strain>
        <tissue evidence="13">Muscle</tissue>
    </source>
</reference>
<keyword evidence="4" id="KW-0493">Microtubule</keyword>
<keyword evidence="10" id="KW-0175">Coiled coil</keyword>
<feature type="region of interest" description="Disordered" evidence="11">
    <location>
        <begin position="1875"/>
        <end position="1954"/>
    </location>
</feature>
<dbReference type="PROSITE" id="PS50067">
    <property type="entry name" value="KINESIN_MOTOR_2"/>
    <property type="match status" value="1"/>
</dbReference>
<feature type="region of interest" description="Disordered" evidence="11">
    <location>
        <begin position="1089"/>
        <end position="1120"/>
    </location>
</feature>
<feature type="compositionally biased region" description="Basic residues" evidence="11">
    <location>
        <begin position="1910"/>
        <end position="1927"/>
    </location>
</feature>
<keyword evidence="5 9" id="KW-0547">Nucleotide-binding</keyword>
<feature type="region of interest" description="Disordered" evidence="11">
    <location>
        <begin position="1330"/>
        <end position="1366"/>
    </location>
</feature>
<dbReference type="GO" id="GO:0005524">
    <property type="term" value="F:ATP binding"/>
    <property type="evidence" value="ECO:0007669"/>
    <property type="project" value="UniProtKB-UniRule"/>
</dbReference>
<feature type="compositionally biased region" description="Low complexity" evidence="11">
    <location>
        <begin position="1330"/>
        <end position="1347"/>
    </location>
</feature>
<dbReference type="GO" id="GO:0008017">
    <property type="term" value="F:microtubule binding"/>
    <property type="evidence" value="ECO:0007669"/>
    <property type="project" value="InterPro"/>
</dbReference>
<feature type="compositionally biased region" description="Low complexity" evidence="11">
    <location>
        <begin position="1678"/>
        <end position="1697"/>
    </location>
</feature>
<dbReference type="PANTHER" id="PTHR21608">
    <property type="entry name" value="KINESIN-LIKE PROTEIN CG14535"/>
    <property type="match status" value="1"/>
</dbReference>
<feature type="compositionally biased region" description="Basic and acidic residues" evidence="11">
    <location>
        <begin position="1403"/>
        <end position="1418"/>
    </location>
</feature>
<feature type="region of interest" description="Disordered" evidence="11">
    <location>
        <begin position="347"/>
        <end position="379"/>
    </location>
</feature>
<feature type="compositionally biased region" description="Low complexity" evidence="11">
    <location>
        <begin position="1803"/>
        <end position="1815"/>
    </location>
</feature>
<dbReference type="SUPFAM" id="SSF52540">
    <property type="entry name" value="P-loop containing nucleoside triphosphate hydrolases"/>
    <property type="match status" value="1"/>
</dbReference>
<name>A0AAD8Z587_9TELE</name>
<evidence type="ECO:0000256" key="4">
    <source>
        <dbReference type="ARBA" id="ARBA00022701"/>
    </source>
</evidence>
<evidence type="ECO:0000313" key="13">
    <source>
        <dbReference type="EMBL" id="KAK1793378.1"/>
    </source>
</evidence>
<evidence type="ECO:0000256" key="6">
    <source>
        <dbReference type="ARBA" id="ARBA00022840"/>
    </source>
</evidence>
<feature type="compositionally biased region" description="Polar residues" evidence="11">
    <location>
        <begin position="1842"/>
        <end position="1855"/>
    </location>
</feature>
<evidence type="ECO:0000256" key="5">
    <source>
        <dbReference type="ARBA" id="ARBA00022741"/>
    </source>
</evidence>
<feature type="region of interest" description="Disordered" evidence="11">
    <location>
        <begin position="1451"/>
        <end position="1496"/>
    </location>
</feature>
<feature type="coiled-coil region" evidence="10">
    <location>
        <begin position="1997"/>
        <end position="2024"/>
    </location>
</feature>
<keyword evidence="3" id="KW-0597">Phosphoprotein</keyword>
<feature type="compositionally biased region" description="Low complexity" evidence="11">
    <location>
        <begin position="1723"/>
        <end position="1744"/>
    </location>
</feature>
<feature type="compositionally biased region" description="Basic residues" evidence="11">
    <location>
        <begin position="829"/>
        <end position="838"/>
    </location>
</feature>
<feature type="region of interest" description="Disordered" evidence="11">
    <location>
        <begin position="1042"/>
        <end position="1061"/>
    </location>
</feature>
<dbReference type="InterPro" id="IPR036961">
    <property type="entry name" value="Kinesin_motor_dom_sf"/>
</dbReference>
<evidence type="ECO:0000256" key="10">
    <source>
        <dbReference type="SAM" id="Coils"/>
    </source>
</evidence>
<feature type="compositionally biased region" description="Low complexity" evidence="11">
    <location>
        <begin position="812"/>
        <end position="821"/>
    </location>
</feature>
<feature type="region of interest" description="Disordered" evidence="11">
    <location>
        <begin position="1387"/>
        <end position="1420"/>
    </location>
</feature>
<feature type="compositionally biased region" description="Polar residues" evidence="11">
    <location>
        <begin position="1698"/>
        <end position="1710"/>
    </location>
</feature>
<evidence type="ECO:0000256" key="8">
    <source>
        <dbReference type="ARBA" id="ARBA00023212"/>
    </source>
</evidence>
<feature type="compositionally biased region" description="Polar residues" evidence="11">
    <location>
        <begin position="1356"/>
        <end position="1366"/>
    </location>
</feature>
<dbReference type="Proteomes" id="UP001239994">
    <property type="component" value="Unassembled WGS sequence"/>
</dbReference>
<feature type="region of interest" description="Disordered" evidence="11">
    <location>
        <begin position="807"/>
        <end position="849"/>
    </location>
</feature>
<comment type="similarity">
    <text evidence="9">Belongs to the TRAFAC class myosin-kinesin ATPase superfamily. Kinesin family.</text>
</comment>
<dbReference type="InterPro" id="IPR001752">
    <property type="entry name" value="Kinesin_motor_dom"/>
</dbReference>
<accession>A0AAD8Z587</accession>
<dbReference type="GO" id="GO:0005874">
    <property type="term" value="C:microtubule"/>
    <property type="evidence" value="ECO:0007669"/>
    <property type="project" value="UniProtKB-KW"/>
</dbReference>
<keyword evidence="8" id="KW-0206">Cytoskeleton</keyword>
<evidence type="ECO:0000256" key="2">
    <source>
        <dbReference type="ARBA" id="ARBA00022490"/>
    </source>
</evidence>
<keyword evidence="14" id="KW-1185">Reference proteome</keyword>
<evidence type="ECO:0000256" key="3">
    <source>
        <dbReference type="ARBA" id="ARBA00022553"/>
    </source>
</evidence>
<keyword evidence="6 9" id="KW-0067">ATP-binding</keyword>
<dbReference type="InterPro" id="IPR057090">
    <property type="entry name" value="HTH_KIF26A_B_1st"/>
</dbReference>
<feature type="compositionally biased region" description="Low complexity" evidence="11">
    <location>
        <begin position="1890"/>
        <end position="1909"/>
    </location>
</feature>
<dbReference type="PRINTS" id="PR00380">
    <property type="entry name" value="KINESINHEAVY"/>
</dbReference>
<dbReference type="GO" id="GO:0003777">
    <property type="term" value="F:microtubule motor activity"/>
    <property type="evidence" value="ECO:0007669"/>
    <property type="project" value="InterPro"/>
</dbReference>
<evidence type="ECO:0000256" key="9">
    <source>
        <dbReference type="PROSITE-ProRule" id="PRU00283"/>
    </source>
</evidence>
<dbReference type="InterPro" id="IPR027417">
    <property type="entry name" value="P-loop_NTPase"/>
</dbReference>
<proteinExistence type="inferred from homology"/>
<dbReference type="PANTHER" id="PTHR21608:SF6">
    <property type="entry name" value="KINESIN-LIKE PROTEIN KIF26A"/>
    <property type="match status" value="1"/>
</dbReference>
<feature type="region of interest" description="Disordered" evidence="11">
    <location>
        <begin position="1545"/>
        <end position="1566"/>
    </location>
</feature>
<evidence type="ECO:0000256" key="7">
    <source>
        <dbReference type="ARBA" id="ARBA00023175"/>
    </source>
</evidence>
<feature type="region of interest" description="Disordered" evidence="11">
    <location>
        <begin position="941"/>
        <end position="1019"/>
    </location>
</feature>
<sequence>MDLQNSEDSSVSDKPNPSLIDLGTFFVDSDIIFGFTSHLLKRKAKMNRTQGNIAQDPCETKRFTVEGCPSAESSFKRDWSPRKRLHSAEDARCASRPPPEGAGSVSVSESDRDDIKADLCKQCQLIVAELKKQALALIDPASLKDGSLDLGRVHASERADLLLSFCPVPPGILVRLAPDLEELQCSYLTSSCGKALDPGFASFLFDQLQVLELVAQGGHESARCQACATPVQQLRQQAVQELCPGADIPGHSTAVSANSRLTLSHRGPAAGIPHPAHSLLPGVEQGRDLAWTTCTKPAVQVGVGGGPLTGPLGSVTIQAQQYLEGMWSISRVSNFLPQPSLIQAPVGRAGQTGPPSDSASATGGVSLPTYRRRSPEAPLPSNQPACVAASFFLRAAQKLNLSAKRKKPQTPMLQSPEPSIYPTNFSSVLQLSPPPAPPCLLRASSKTKENPGIGKVKVMVRICPSPGVQDSSESFLKVDQRKKQLTLFEPPPLSPLNSAHRRAPLAAPKMFAFDAVFTQDASQAEVCSGTVAEVIQSVVNGADGCVFCFGHVKLGKTYTMIGRDSSAQSLGIAPCAISWLFKLISERREKTGARFSVRVSAVEIFGKDERLQDLLSDVSTGSLQDGQSPGVYLREDPICGTQLQNQCELRAPTAEKAALFLDAAIAARSTSHPHADEDHRRNSHMLFTLHIYQYRMEKSGKGGMSGGRSRLHLIDLGSCEKVLSKSRDGGSGMCLSLTALGNVILALANGAKHVPYRDSKLTMLLRDSLGNINCRTTMIAHVSDSPVHYADSLTTVQLASRIHRVRKKKSKYASSSSGGESSCDEGRIRRPPHLRPFHPRTVALDPDLPSLLSDPDYSSSSEHSCDTVIYVGPGGAAISDRELSDNEGPPAFVPIIPSLNRKQRSKDGPADRDHFKCNTFAELQERLECIDGSEEPTAFVGEARSQASPKMDVSATRPKEGSVPLSASPKPLTKTSSSHQDSILSKQPISAAGKLPSSPKHKSKSEHSKWHGATTSERDISETMCCSVADSEKVLVSDNLVSCSPGRQDKSTGSQNSDPVVREKVFLNRKTHLPKPAPPPPQQMVTIRSNGEAEEKSATRIPPIGMSHQKQSSSSGNSPVLSRVHHLNTRTPLEVCQLRSTLRERCMDRDILRTTVTLQQPVELNGEDELVFTLVEELSIGNIVNNGRPSSIISFNSDCSVQALASGSRPVSIISSINDEFDAYTSSMDTSGVNAEMVPPLQMETFSSLDSHGSSISSWLSEVSVCTSGSEKAQCADVFLANGTHIGPERAFYLDSLGIFQSCSQKEPKNSLNDSGCSFSEMDSDSATSSKLSLSKCSSSPESTKASVRNSPKVVKSSQVNSSPTQTLLDHCSVQCSLPKKVKPTSYTVESSSISESNNNSRWRREPQRLEGKPDDPWQRMQNVSETSALLNLGPSSKLLKNGLSGIPSRRTGTNCNSVPRIPKIQGSNSSQRVVDGCEKSSSSKKMETPSKVPQLKRGATTLGTVPVIHTSIDIKVGLGLGSSTGSLKVSSLEKNGKVIRQDVSMLPKPGGASPPPPPVRKSSLDQKNRVLLPPSALGKSLVPSPAKSENEYDLRYRGDFHSLKATGLKSDQCLLKATSSLKARGARGDTGQLYGSQMSLERCDSLTSLGSKPVLSRENSGASLNGKSSRSVTKFGSPVATSSPVNASSPPSVNTVNMGKNGQVKSSLNARPVPINGNKARTLSASNSKSLSSSTKSLTASTTRNANLPPSGKSALAHSSPGGNGKATRGTVMGTKQAMRAANSRVTELVSGSPPGKHLRGSVDSDSGNDSGVNLSEDKPTPIPILPSPYSKITAPRRPQRYSSGHGSDNSSVLSGELPPAMGRTALFYHSGGSSGYESMIRDSEATGSASSAHDSMSESGVSSSGRTRTSKPPKKRSNGLQRRRLIPAPLPDTSSLGKKAGATGQWVDLPPMTGPLKEPFEIKVYEIDDVERLQRRRQEEAVEGLVFFNSKLKVAERRQQQIRELRVKHETLKEELEDTKTRLMMDPSKWTGEFEVDQDLDQESQEYLEALEQATGELECCVNLCKSRVMMVTCFDIRVASETEEGLREVERRSGEKLFIYIFIQHKRSYDGEVFADVDVRDDSEVCADGDVCGDGVYTNAAIPFTCPDFIVNYIWDLAVLLSSQPMRPVLEQDSRPAFASDDWTIKHAQGVLWSTNPPHLPSTPYEQKEAEKYGGKVPLKNDFIQWLHPQFVDLPKRTGKKNYGKPFTVVLVILQKLLNLEVLCDFALHVLHCAVDSVGLVYSVRMLFNGMMASSVGVKMESNVRGGNCNCQSGDCQIQGNIQLGTQFEVTTGGGGDMRQSVRREKNNSRPLSLHFTGQIRSACHGVAWVFAAINGLFGPLRFALRTLLVLLEIVLQLENPRAAEHALLKAALSNLLRNMATVVVEND</sequence>
<comment type="subcellular location">
    <subcellularLocation>
        <location evidence="1">Cytoplasm</location>
        <location evidence="1">Cytoskeleton</location>
    </subcellularLocation>
</comment>
<keyword evidence="7 9" id="KW-0505">Motor protein</keyword>
<feature type="domain" description="Kinesin motor" evidence="12">
    <location>
        <begin position="455"/>
        <end position="805"/>
    </location>
</feature>
<dbReference type="GO" id="GO:0007018">
    <property type="term" value="P:microtubule-based movement"/>
    <property type="evidence" value="ECO:0007669"/>
    <property type="project" value="InterPro"/>
</dbReference>
<evidence type="ECO:0000256" key="1">
    <source>
        <dbReference type="ARBA" id="ARBA00004245"/>
    </source>
</evidence>